<feature type="domain" description="Reverse transcriptase" evidence="1">
    <location>
        <begin position="1"/>
        <end position="177"/>
    </location>
</feature>
<dbReference type="PANTHER" id="PTHR24559">
    <property type="entry name" value="TRANSPOSON TY3-I GAG-POL POLYPROTEIN"/>
    <property type="match status" value="1"/>
</dbReference>
<gene>
    <name evidence="2" type="primary">LOC107825083</name>
</gene>
<dbReference type="PANTHER" id="PTHR24559:SF430">
    <property type="entry name" value="RNA-DIRECTED DNA POLYMERASE"/>
    <property type="match status" value="1"/>
</dbReference>
<accession>A0A1S4D2A2</accession>
<dbReference type="InterPro" id="IPR043128">
    <property type="entry name" value="Rev_trsase/Diguanyl_cyclase"/>
</dbReference>
<protein>
    <recommendedName>
        <fullName evidence="1">Reverse transcriptase domain-containing protein</fullName>
    </recommendedName>
</protein>
<dbReference type="Pfam" id="PF00078">
    <property type="entry name" value="RVT_1"/>
    <property type="match status" value="1"/>
</dbReference>
<dbReference type="KEGG" id="nta:107825083"/>
<reference evidence="2" key="1">
    <citation type="submission" date="2025-08" db="UniProtKB">
        <authorList>
            <consortium name="RefSeq"/>
        </authorList>
    </citation>
    <scope>IDENTIFICATION</scope>
</reference>
<dbReference type="CDD" id="cd01647">
    <property type="entry name" value="RT_LTR"/>
    <property type="match status" value="1"/>
</dbReference>
<dbReference type="InterPro" id="IPR043502">
    <property type="entry name" value="DNA/RNA_pol_sf"/>
</dbReference>
<dbReference type="RefSeq" id="XP_016507404.1">
    <property type="nucleotide sequence ID" value="XM_016651918.1"/>
</dbReference>
<dbReference type="OrthoDB" id="1712951at2759"/>
<dbReference type="Gene3D" id="3.30.70.270">
    <property type="match status" value="1"/>
</dbReference>
<dbReference type="InterPro" id="IPR000477">
    <property type="entry name" value="RT_dom"/>
</dbReference>
<dbReference type="PaxDb" id="4097-A0A1S4D2A2"/>
<evidence type="ECO:0000259" key="1">
    <source>
        <dbReference type="PROSITE" id="PS50878"/>
    </source>
</evidence>
<proteinExistence type="predicted"/>
<dbReference type="SUPFAM" id="SSF56672">
    <property type="entry name" value="DNA/RNA polymerases"/>
    <property type="match status" value="1"/>
</dbReference>
<name>A0A1S4D2A2_TOBAC</name>
<dbReference type="AlphaFoldDB" id="A0A1S4D2A2"/>
<dbReference type="PROSITE" id="PS50878">
    <property type="entry name" value="RT_POL"/>
    <property type="match status" value="1"/>
</dbReference>
<sequence length="298" mass="34348">MAREATVYFARLYQDAGASKADRKHHSGGKTFSWIQLEKCDNPRRYFVAHKRRMIDQNNSIRNGIPLEVVVHNLRLDPNFPPLRKKKRLIAEVKNRFVKEENAGDTYQRLVNKMLENQIGKTLEVYIDDMLVKSSNAINRLKHLQETFDVLRKHNIKLNPKKCAFGVSSGKFLGFLISQRWTEVNPDNIKAIKDILDQLTSVKEVQRLTGRNVLHKLELSGRLAKWAFEISEFDIEYKVMNAIKSQVLAEFVADFSPGLMPLAAKEAVLCRKRHREFGPYLQIELPMQKGLVSGFELA</sequence>
<evidence type="ECO:0000313" key="2">
    <source>
        <dbReference type="RefSeq" id="XP_016507404.1"/>
    </source>
</evidence>
<organism evidence="2">
    <name type="scientific">Nicotiana tabacum</name>
    <name type="common">Common tobacco</name>
    <dbReference type="NCBI Taxonomy" id="4097"/>
    <lineage>
        <taxon>Eukaryota</taxon>
        <taxon>Viridiplantae</taxon>
        <taxon>Streptophyta</taxon>
        <taxon>Embryophyta</taxon>
        <taxon>Tracheophyta</taxon>
        <taxon>Spermatophyta</taxon>
        <taxon>Magnoliopsida</taxon>
        <taxon>eudicotyledons</taxon>
        <taxon>Gunneridae</taxon>
        <taxon>Pentapetalae</taxon>
        <taxon>asterids</taxon>
        <taxon>lamiids</taxon>
        <taxon>Solanales</taxon>
        <taxon>Solanaceae</taxon>
        <taxon>Nicotianoideae</taxon>
        <taxon>Nicotianeae</taxon>
        <taxon>Nicotiana</taxon>
    </lineage>
</organism>
<dbReference type="SMR" id="A0A1S4D2A2"/>
<dbReference type="STRING" id="4097.A0A1S4D2A2"/>
<dbReference type="InterPro" id="IPR053134">
    <property type="entry name" value="RNA-dir_DNA_polymerase"/>
</dbReference>